<accession>A0A8B6X562</accession>
<proteinExistence type="predicted"/>
<dbReference type="Proteomes" id="UP000675920">
    <property type="component" value="Unplaced"/>
</dbReference>
<name>A0A8B6X562_9BURK</name>
<dbReference type="RefSeq" id="WP_028312118.1">
    <property type="nucleotide sequence ID" value="NZ_AXWS01000014.1"/>
</dbReference>
<dbReference type="AlphaFoldDB" id="A0A8B6X562"/>
<sequence length="221" mass="24540">MADPLTFALTRPELAARLVSFQRNRMPEAGVDAAYKQFFESVPIDARSDAHEFAILTRMPVVWTQADSIDEPEEGVIGAPGFVRCWLEGREGWRILGASGPVQTPEVDGRARRLEVRLDVAAPNGAFGFPVMAIIDGEYDMAKAATASAEYLKEHGLWEEQVPRTFLVALFLFLAPQLEQVVGWFQNPSQNLRFGKPRRVRAFEAVGLEVLDYPVAPAKPV</sequence>
<dbReference type="OrthoDB" id="191551at2"/>
<evidence type="ECO:0000313" key="2">
    <source>
        <dbReference type="RefSeq" id="WP_028312118.1"/>
    </source>
</evidence>
<keyword evidence="1" id="KW-1185">Reference proteome</keyword>
<reference evidence="2" key="1">
    <citation type="submission" date="2025-08" db="UniProtKB">
        <authorList>
            <consortium name="RefSeq"/>
        </authorList>
    </citation>
    <scope>IDENTIFICATION</scope>
</reference>
<organism evidence="1 2">
    <name type="scientific">Derxia gummosa DSM 723</name>
    <dbReference type="NCBI Taxonomy" id="1121388"/>
    <lineage>
        <taxon>Bacteria</taxon>
        <taxon>Pseudomonadati</taxon>
        <taxon>Pseudomonadota</taxon>
        <taxon>Betaproteobacteria</taxon>
        <taxon>Burkholderiales</taxon>
        <taxon>Alcaligenaceae</taxon>
        <taxon>Derxia</taxon>
    </lineage>
</organism>
<evidence type="ECO:0000313" key="1">
    <source>
        <dbReference type="Proteomes" id="UP000675920"/>
    </source>
</evidence>
<protein>
    <submittedName>
        <fullName evidence="2">Uncharacterized protein</fullName>
    </submittedName>
</protein>